<sequence length="180" mass="19692">MSFSASVSLKGARAQGLSAQRCAWLPDSSRRMRLSATAATTAAAAVFIYALAWTARVSASGGRSSTCCLKVSETRLSRDRIKDYTVQRAGVCPVNAIVFRTKIGKQVCSDPAKDWVKRAMKTVDTRKEESKRKKEETATTTAQTIVPPRKKQGGKKERKGRGKGRCKGRRGGKRQRATPK</sequence>
<keyword evidence="6" id="KW-1133">Transmembrane helix</keyword>
<name>A0A9D3QCR1_MEGAT</name>
<dbReference type="Proteomes" id="UP001046870">
    <property type="component" value="Chromosome 2"/>
</dbReference>
<dbReference type="GO" id="GO:0008009">
    <property type="term" value="F:chemokine activity"/>
    <property type="evidence" value="ECO:0007669"/>
    <property type="project" value="InterPro"/>
</dbReference>
<evidence type="ECO:0000313" key="9">
    <source>
        <dbReference type="Proteomes" id="UP001046870"/>
    </source>
</evidence>
<reference evidence="8" key="1">
    <citation type="submission" date="2021-01" db="EMBL/GenBank/DDBJ databases">
        <authorList>
            <person name="Zahm M."/>
            <person name="Roques C."/>
            <person name="Cabau C."/>
            <person name="Klopp C."/>
            <person name="Donnadieu C."/>
            <person name="Jouanno E."/>
            <person name="Lampietro C."/>
            <person name="Louis A."/>
            <person name="Herpin A."/>
            <person name="Echchiki A."/>
            <person name="Berthelot C."/>
            <person name="Parey E."/>
            <person name="Roest-Crollius H."/>
            <person name="Braasch I."/>
            <person name="Postlethwait J."/>
            <person name="Bobe J."/>
            <person name="Montfort J."/>
            <person name="Bouchez O."/>
            <person name="Begum T."/>
            <person name="Mejri S."/>
            <person name="Adams A."/>
            <person name="Chen W.-J."/>
            <person name="Guiguen Y."/>
        </authorList>
    </citation>
    <scope>NUCLEOTIDE SEQUENCE</scope>
    <source>
        <strain evidence="8">YG-15Mar2019-1</strain>
        <tissue evidence="8">Brain</tissue>
    </source>
</reference>
<keyword evidence="9" id="KW-1185">Reference proteome</keyword>
<dbReference type="AlphaFoldDB" id="A0A9D3QCR1"/>
<evidence type="ECO:0000256" key="3">
    <source>
        <dbReference type="ARBA" id="ARBA00023157"/>
    </source>
</evidence>
<evidence type="ECO:0000313" key="8">
    <source>
        <dbReference type="EMBL" id="KAG7487438.1"/>
    </source>
</evidence>
<dbReference type="InterPro" id="IPR036048">
    <property type="entry name" value="Interleukin_8-like_sf"/>
</dbReference>
<dbReference type="SUPFAM" id="SSF54117">
    <property type="entry name" value="Interleukin 8-like chemokines"/>
    <property type="match status" value="1"/>
</dbReference>
<dbReference type="GO" id="GO:0006955">
    <property type="term" value="P:immune response"/>
    <property type="evidence" value="ECO:0007669"/>
    <property type="project" value="InterPro"/>
</dbReference>
<dbReference type="EMBL" id="JAFDVH010000002">
    <property type="protein sequence ID" value="KAG7487438.1"/>
    <property type="molecule type" value="Genomic_DNA"/>
</dbReference>
<feature type="region of interest" description="Disordered" evidence="5">
    <location>
        <begin position="122"/>
        <end position="180"/>
    </location>
</feature>
<keyword evidence="4" id="KW-0145">Chemotaxis</keyword>
<feature type="domain" description="Chemokine interleukin-8-like" evidence="7">
    <location>
        <begin position="64"/>
        <end position="123"/>
    </location>
</feature>
<protein>
    <recommendedName>
        <fullName evidence="4">C-C motif chemokine</fullName>
    </recommendedName>
</protein>
<keyword evidence="6" id="KW-0472">Membrane</keyword>
<dbReference type="CDD" id="cd00272">
    <property type="entry name" value="Chemokine_CC"/>
    <property type="match status" value="1"/>
</dbReference>
<feature type="transmembrane region" description="Helical" evidence="6">
    <location>
        <begin position="34"/>
        <end position="55"/>
    </location>
</feature>
<dbReference type="OrthoDB" id="8900217at2759"/>
<evidence type="ECO:0000256" key="2">
    <source>
        <dbReference type="ARBA" id="ARBA00022514"/>
    </source>
</evidence>
<evidence type="ECO:0000259" key="7">
    <source>
        <dbReference type="SMART" id="SM00199"/>
    </source>
</evidence>
<keyword evidence="3" id="KW-1015">Disulfide bond</keyword>
<comment type="caution">
    <text evidence="8">The sequence shown here is derived from an EMBL/GenBank/DDBJ whole genome shotgun (WGS) entry which is preliminary data.</text>
</comment>
<evidence type="ECO:0000256" key="1">
    <source>
        <dbReference type="ARBA" id="ARBA00010868"/>
    </source>
</evidence>
<keyword evidence="4" id="KW-0964">Secreted</keyword>
<feature type="compositionally biased region" description="Basic and acidic residues" evidence="5">
    <location>
        <begin position="122"/>
        <end position="137"/>
    </location>
</feature>
<evidence type="ECO:0000256" key="6">
    <source>
        <dbReference type="SAM" id="Phobius"/>
    </source>
</evidence>
<dbReference type="InterPro" id="IPR039809">
    <property type="entry name" value="Chemokine_b/g/d"/>
</dbReference>
<keyword evidence="6" id="KW-0812">Transmembrane</keyword>
<evidence type="ECO:0000256" key="5">
    <source>
        <dbReference type="SAM" id="MobiDB-lite"/>
    </source>
</evidence>
<gene>
    <name evidence="8" type="ORF">MATL_G00023320</name>
</gene>
<keyword evidence="2 4" id="KW-0202">Cytokine</keyword>
<accession>A0A9D3QCR1</accession>
<feature type="compositionally biased region" description="Basic residues" evidence="5">
    <location>
        <begin position="148"/>
        <end position="180"/>
    </location>
</feature>
<dbReference type="PANTHER" id="PTHR12015">
    <property type="entry name" value="SMALL INDUCIBLE CYTOKINE A"/>
    <property type="match status" value="1"/>
</dbReference>
<dbReference type="PROSITE" id="PS00472">
    <property type="entry name" value="SMALL_CYTOKINES_CC"/>
    <property type="match status" value="1"/>
</dbReference>
<proteinExistence type="inferred from homology"/>
<evidence type="ECO:0000256" key="4">
    <source>
        <dbReference type="RuleBase" id="RU361150"/>
    </source>
</evidence>
<dbReference type="Pfam" id="PF00048">
    <property type="entry name" value="IL8"/>
    <property type="match status" value="1"/>
</dbReference>
<comment type="subcellular location">
    <subcellularLocation>
        <location evidence="4">Secreted</location>
    </subcellularLocation>
</comment>
<dbReference type="InterPro" id="IPR001811">
    <property type="entry name" value="Chemokine_IL8-like_dom"/>
</dbReference>
<organism evidence="8 9">
    <name type="scientific">Megalops atlanticus</name>
    <name type="common">Tarpon</name>
    <name type="synonym">Clupea gigantea</name>
    <dbReference type="NCBI Taxonomy" id="7932"/>
    <lineage>
        <taxon>Eukaryota</taxon>
        <taxon>Metazoa</taxon>
        <taxon>Chordata</taxon>
        <taxon>Craniata</taxon>
        <taxon>Vertebrata</taxon>
        <taxon>Euteleostomi</taxon>
        <taxon>Actinopterygii</taxon>
        <taxon>Neopterygii</taxon>
        <taxon>Teleostei</taxon>
        <taxon>Elopiformes</taxon>
        <taxon>Megalopidae</taxon>
        <taxon>Megalops</taxon>
    </lineage>
</organism>
<comment type="similarity">
    <text evidence="1 4">Belongs to the intercrine beta (chemokine CC) family.</text>
</comment>
<dbReference type="SMART" id="SM00199">
    <property type="entry name" value="SCY"/>
    <property type="match status" value="1"/>
</dbReference>
<dbReference type="Gene3D" id="2.40.50.40">
    <property type="match status" value="1"/>
</dbReference>
<dbReference type="PANTHER" id="PTHR12015:SF177">
    <property type="entry name" value="CHEMOKINE INTERLEUKIN-8-LIKE DOMAIN-CONTAINING PROTEIN"/>
    <property type="match status" value="1"/>
</dbReference>
<dbReference type="InterPro" id="IPR000827">
    <property type="entry name" value="Chemokine_CC_CS"/>
</dbReference>
<dbReference type="GO" id="GO:0005615">
    <property type="term" value="C:extracellular space"/>
    <property type="evidence" value="ECO:0007669"/>
    <property type="project" value="UniProtKB-KW"/>
</dbReference>